<keyword evidence="21" id="KW-1185">Reference proteome</keyword>
<evidence type="ECO:0000256" key="7">
    <source>
        <dbReference type="ARBA" id="ARBA00022692"/>
    </source>
</evidence>
<feature type="region of interest" description="Disordered" evidence="18">
    <location>
        <begin position="1"/>
        <end position="23"/>
    </location>
</feature>
<evidence type="ECO:0000256" key="5">
    <source>
        <dbReference type="ARBA" id="ARBA00022630"/>
    </source>
</evidence>
<dbReference type="AlphaFoldDB" id="A0A8D5JE31"/>
<dbReference type="Pfam" id="PF04205">
    <property type="entry name" value="FMN_bind"/>
    <property type="match status" value="1"/>
</dbReference>
<organism evidence="20 21">
    <name type="scientific">Desulfomarina profundi</name>
    <dbReference type="NCBI Taxonomy" id="2772557"/>
    <lineage>
        <taxon>Bacteria</taxon>
        <taxon>Pseudomonadati</taxon>
        <taxon>Thermodesulfobacteriota</taxon>
        <taxon>Desulfobulbia</taxon>
        <taxon>Desulfobulbales</taxon>
        <taxon>Desulfobulbaceae</taxon>
        <taxon>Desulfomarina</taxon>
    </lineage>
</organism>
<dbReference type="RefSeq" id="WP_228854387.1">
    <property type="nucleotide sequence ID" value="NZ_AP024086.1"/>
</dbReference>
<keyword evidence="9 16" id="KW-1133">Transmembrane helix</keyword>
<comment type="caution">
    <text evidence="16">Lacks conserved residue(s) required for the propagation of feature annotation.</text>
</comment>
<dbReference type="SMART" id="SM00900">
    <property type="entry name" value="FMN_bind"/>
    <property type="match status" value="1"/>
</dbReference>
<dbReference type="EMBL" id="AP024086">
    <property type="protein sequence ID" value="BCL61983.1"/>
    <property type="molecule type" value="Genomic_DNA"/>
</dbReference>
<gene>
    <name evidence="16 20" type="primary">nqrC</name>
    <name evidence="20" type="ORF">DGMP_26760</name>
</gene>
<comment type="function">
    <text evidence="16">NQR complex catalyzes the reduction of ubiquinone-1 to ubiquinol by two successive reactions, coupled with the transport of Na(+) ions from the cytoplasm to the periplasm. NqrA to NqrE are probably involved in the second step, the conversion of ubisemiquinone to ubiquinol.</text>
</comment>
<keyword evidence="4 16" id="KW-0597">Phosphoprotein</keyword>
<dbReference type="HAMAP" id="MF_00427">
    <property type="entry name" value="NqrC"/>
    <property type="match status" value="1"/>
</dbReference>
<keyword evidence="2 16" id="KW-1003">Cell membrane</keyword>
<feature type="domain" description="FMN-binding" evidence="19">
    <location>
        <begin position="171"/>
        <end position="272"/>
    </location>
</feature>
<keyword evidence="12 16" id="KW-0406">Ion transport</keyword>
<dbReference type="InterPro" id="IPR010204">
    <property type="entry name" value="NqrC"/>
</dbReference>
<evidence type="ECO:0000256" key="8">
    <source>
        <dbReference type="ARBA" id="ARBA00022967"/>
    </source>
</evidence>
<feature type="modified residue" description="FMN phosphoryl threonine" evidence="16">
    <location>
        <position position="255"/>
    </location>
</feature>
<comment type="cofactor">
    <cofactor evidence="16 17">
        <name>FMN</name>
        <dbReference type="ChEBI" id="CHEBI:58210"/>
    </cofactor>
</comment>
<proteinExistence type="inferred from homology"/>
<evidence type="ECO:0000256" key="4">
    <source>
        <dbReference type="ARBA" id="ARBA00022553"/>
    </source>
</evidence>
<name>A0A8D5JE31_9BACT</name>
<dbReference type="NCBIfam" id="NF003749">
    <property type="entry name" value="PRK05346.1-5"/>
    <property type="match status" value="1"/>
</dbReference>
<dbReference type="KEGG" id="dbk:DGMP_26760"/>
<dbReference type="PANTHER" id="PTHR37838:SF1">
    <property type="entry name" value="NA(+)-TRANSLOCATING NADH-QUINONE REDUCTASE SUBUNIT C"/>
    <property type="match status" value="1"/>
</dbReference>
<keyword evidence="14 16" id="KW-0472">Membrane</keyword>
<evidence type="ECO:0000256" key="18">
    <source>
        <dbReference type="SAM" id="MobiDB-lite"/>
    </source>
</evidence>
<dbReference type="Proteomes" id="UP000826725">
    <property type="component" value="Chromosome"/>
</dbReference>
<feature type="compositionally biased region" description="Polar residues" evidence="18">
    <location>
        <begin position="1"/>
        <end position="12"/>
    </location>
</feature>
<evidence type="ECO:0000256" key="10">
    <source>
        <dbReference type="ARBA" id="ARBA00023027"/>
    </source>
</evidence>
<evidence type="ECO:0000313" key="21">
    <source>
        <dbReference type="Proteomes" id="UP000826725"/>
    </source>
</evidence>
<evidence type="ECO:0000256" key="9">
    <source>
        <dbReference type="ARBA" id="ARBA00022989"/>
    </source>
</evidence>
<comment type="subunit">
    <text evidence="16 17">Composed of six subunits; NqrA, NqrB, NqrC, NqrD, NqrE and NqrF.</text>
</comment>
<comment type="catalytic activity">
    <reaction evidence="16 17">
        <text>a ubiquinone + n Na(+)(in) + NADH + H(+) = a ubiquinol + n Na(+)(out) + NAD(+)</text>
        <dbReference type="Rhea" id="RHEA:47748"/>
        <dbReference type="Rhea" id="RHEA-COMP:9565"/>
        <dbReference type="Rhea" id="RHEA-COMP:9566"/>
        <dbReference type="ChEBI" id="CHEBI:15378"/>
        <dbReference type="ChEBI" id="CHEBI:16389"/>
        <dbReference type="ChEBI" id="CHEBI:17976"/>
        <dbReference type="ChEBI" id="CHEBI:29101"/>
        <dbReference type="ChEBI" id="CHEBI:57540"/>
        <dbReference type="ChEBI" id="CHEBI:57945"/>
        <dbReference type="EC" id="7.2.1.1"/>
    </reaction>
</comment>
<evidence type="ECO:0000256" key="3">
    <source>
        <dbReference type="ARBA" id="ARBA00022519"/>
    </source>
</evidence>
<dbReference type="InterPro" id="IPR007329">
    <property type="entry name" value="FMN-bd"/>
</dbReference>
<evidence type="ECO:0000256" key="11">
    <source>
        <dbReference type="ARBA" id="ARBA00023053"/>
    </source>
</evidence>
<evidence type="ECO:0000256" key="15">
    <source>
        <dbReference type="ARBA" id="ARBA00023201"/>
    </source>
</evidence>
<dbReference type="GO" id="GO:0005886">
    <property type="term" value="C:plasma membrane"/>
    <property type="evidence" value="ECO:0007669"/>
    <property type="project" value="UniProtKB-SubCell"/>
</dbReference>
<dbReference type="GO" id="GO:0010181">
    <property type="term" value="F:FMN binding"/>
    <property type="evidence" value="ECO:0007669"/>
    <property type="project" value="UniProtKB-UniRule"/>
</dbReference>
<evidence type="ECO:0000259" key="19">
    <source>
        <dbReference type="SMART" id="SM00900"/>
    </source>
</evidence>
<dbReference type="GO" id="GO:0006814">
    <property type="term" value="P:sodium ion transport"/>
    <property type="evidence" value="ECO:0007669"/>
    <property type="project" value="UniProtKB-UniRule"/>
</dbReference>
<accession>A0A8D5JE31</accession>
<reference evidence="20" key="1">
    <citation type="submission" date="2020-09" db="EMBL/GenBank/DDBJ databases">
        <title>Desulfogranum mesoprofundum gen. nov., sp. nov., a novel mesophilic, sulfate-reducing chemolithoautotroph isolated from a deep-sea hydrothermal vent chimney in the Suiyo Seamount.</title>
        <authorList>
            <person name="Hashimoto Y."/>
            <person name="Nakagawa S."/>
        </authorList>
    </citation>
    <scope>NUCLEOTIDE SEQUENCE</scope>
    <source>
        <strain evidence="20">KT2</strain>
    </source>
</reference>
<keyword evidence="6 16" id="KW-0288">FMN</keyword>
<evidence type="ECO:0000256" key="17">
    <source>
        <dbReference type="PIRNR" id="PIRNR009437"/>
    </source>
</evidence>
<comment type="subcellular location">
    <subcellularLocation>
        <location evidence="16">Cell membrane</location>
        <topology evidence="16">Single-pass membrane protein</topology>
    </subcellularLocation>
</comment>
<dbReference type="EC" id="7.2.1.1" evidence="16 17"/>
<keyword evidence="15 16" id="KW-0739">Sodium transport</keyword>
<comment type="similarity">
    <text evidence="16 17">Belongs to the NqrC family.</text>
</comment>
<keyword evidence="5 16" id="KW-0285">Flavoprotein</keyword>
<dbReference type="PIRSF" id="PIRSF009437">
    <property type="entry name" value="NQR-1_subunit_C"/>
    <property type="match status" value="1"/>
</dbReference>
<evidence type="ECO:0000313" key="20">
    <source>
        <dbReference type="EMBL" id="BCL61983.1"/>
    </source>
</evidence>
<protein>
    <recommendedName>
        <fullName evidence="16 17">Na(+)-translocating NADH-quinone reductase subunit C</fullName>
        <shortName evidence="16 17">Na(+)-NQR subunit C</shortName>
        <shortName evidence="16 17">Na(+)-translocating NQR subunit C</shortName>
        <ecNumber evidence="16 17">7.2.1.1</ecNumber>
    </recommendedName>
    <alternativeName>
        <fullName evidence="16 17">NQR complex subunit C</fullName>
    </alternativeName>
    <alternativeName>
        <fullName evidence="16 17">NQR-1 subunit C</fullName>
    </alternativeName>
</protein>
<dbReference type="GO" id="GO:0016655">
    <property type="term" value="F:oxidoreductase activity, acting on NAD(P)H, quinone or similar compound as acceptor"/>
    <property type="evidence" value="ECO:0007669"/>
    <property type="project" value="UniProtKB-UniRule"/>
</dbReference>
<keyword evidence="7 16" id="KW-0812">Transmembrane</keyword>
<keyword evidence="11 16" id="KW-0915">Sodium</keyword>
<dbReference type="NCBIfam" id="TIGR01938">
    <property type="entry name" value="nqrC"/>
    <property type="match status" value="1"/>
</dbReference>
<evidence type="ECO:0000256" key="13">
    <source>
        <dbReference type="ARBA" id="ARBA00023075"/>
    </source>
</evidence>
<evidence type="ECO:0000256" key="12">
    <source>
        <dbReference type="ARBA" id="ARBA00023065"/>
    </source>
</evidence>
<evidence type="ECO:0000256" key="2">
    <source>
        <dbReference type="ARBA" id="ARBA00022475"/>
    </source>
</evidence>
<feature type="transmembrane region" description="Helical" evidence="16">
    <location>
        <begin position="38"/>
        <end position="59"/>
    </location>
</feature>
<evidence type="ECO:0000256" key="1">
    <source>
        <dbReference type="ARBA" id="ARBA00022448"/>
    </source>
</evidence>
<keyword evidence="8 16" id="KW-1278">Translocase</keyword>
<evidence type="ECO:0000256" key="16">
    <source>
        <dbReference type="HAMAP-Rule" id="MF_00427"/>
    </source>
</evidence>
<evidence type="ECO:0000256" key="14">
    <source>
        <dbReference type="ARBA" id="ARBA00023136"/>
    </source>
</evidence>
<keyword evidence="3" id="KW-0997">Cell inner membrane</keyword>
<sequence>MANQQDRSNDPATTDSTDDSPIVRAENTPAQESSAKPFYSVLVLAFVCSALVAGAAVGLRPKQEANRLLDRKKNILIAAGLYRETEPIDKLFAPIEARLIDLATGKFVESNDLNPKTYNQVKSALTRDGGRMLGREEDIARLGHLEKYGVVYLVKQGNRVEQYVLPVRGKGLWSTMYAYVALDADLSTIRGVSFYEHGETPGLGGEIENRKWQSGWRGKKIYDSSGKQGLKIVKGKAATSGDETIYQIDGLSGATLTAKGVNNLMEFWFGDHGYKPFFETIKKQLKG</sequence>
<keyword evidence="13 16" id="KW-0830">Ubiquinone</keyword>
<dbReference type="PANTHER" id="PTHR37838">
    <property type="entry name" value="NA(+)-TRANSLOCATING NADH-QUINONE REDUCTASE SUBUNIT C"/>
    <property type="match status" value="1"/>
</dbReference>
<keyword evidence="1 16" id="KW-0813">Transport</keyword>
<evidence type="ECO:0000256" key="6">
    <source>
        <dbReference type="ARBA" id="ARBA00022643"/>
    </source>
</evidence>
<keyword evidence="10 16" id="KW-0520">NAD</keyword>